<dbReference type="GO" id="GO:0017089">
    <property type="term" value="F:glycolipid transfer activity"/>
    <property type="evidence" value="ECO:0007669"/>
    <property type="project" value="TreeGrafter"/>
</dbReference>
<organism evidence="7 8">
    <name type="scientific">Bowmanella dokdonensis</name>
    <dbReference type="NCBI Taxonomy" id="751969"/>
    <lineage>
        <taxon>Bacteria</taxon>
        <taxon>Pseudomonadati</taxon>
        <taxon>Pseudomonadota</taxon>
        <taxon>Gammaproteobacteria</taxon>
        <taxon>Alteromonadales</taxon>
        <taxon>Alteromonadaceae</taxon>
        <taxon>Bowmanella</taxon>
    </lineage>
</organism>
<evidence type="ECO:0000313" key="8">
    <source>
        <dbReference type="Proteomes" id="UP000664654"/>
    </source>
</evidence>
<comment type="subunit">
    <text evidence="4">Component of the lipopolysaccharide transport and assembly complex.</text>
</comment>
<feature type="domain" description="Organic solvent tolerance-like N-terminal" evidence="6">
    <location>
        <begin position="37"/>
        <end position="147"/>
    </location>
</feature>
<dbReference type="GO" id="GO:0043165">
    <property type="term" value="P:Gram-negative-bacterium-type cell outer membrane assembly"/>
    <property type="evidence" value="ECO:0007669"/>
    <property type="project" value="UniProtKB-UniRule"/>
</dbReference>
<protein>
    <recommendedName>
        <fullName evidence="4">Lipopolysaccharide export system protein LptA</fullName>
    </recommendedName>
</protein>
<keyword evidence="8" id="KW-1185">Reference proteome</keyword>
<feature type="signal peptide" evidence="4">
    <location>
        <begin position="1"/>
        <end position="27"/>
    </location>
</feature>
<accession>A0A939IMQ8</accession>
<dbReference type="HAMAP" id="MF_01914">
    <property type="entry name" value="LPS_assembly_LptA"/>
    <property type="match status" value="1"/>
</dbReference>
<dbReference type="GO" id="GO:0001530">
    <property type="term" value="F:lipopolysaccharide binding"/>
    <property type="evidence" value="ECO:0007669"/>
    <property type="project" value="InterPro"/>
</dbReference>
<name>A0A939IMQ8_9ALTE</name>
<reference evidence="7" key="1">
    <citation type="submission" date="2021-03" db="EMBL/GenBank/DDBJ databases">
        <title>novel species isolated from a fishpond in China.</title>
        <authorList>
            <person name="Lu H."/>
            <person name="Cai Z."/>
        </authorList>
    </citation>
    <scope>NUCLEOTIDE SEQUENCE</scope>
    <source>
        <strain evidence="7">JCM 30855</strain>
    </source>
</reference>
<dbReference type="AlphaFoldDB" id="A0A939IMQ8"/>
<keyword evidence="3 4" id="KW-0574">Periplasm</keyword>
<keyword evidence="1 4" id="KW-0813">Transport</keyword>
<dbReference type="NCBIfam" id="TIGR03002">
    <property type="entry name" value="outer_YhbN_LptA"/>
    <property type="match status" value="1"/>
</dbReference>
<keyword evidence="2 4" id="KW-0732">Signal</keyword>
<dbReference type="Proteomes" id="UP000664654">
    <property type="component" value="Unassembled WGS sequence"/>
</dbReference>
<dbReference type="InterPro" id="IPR014340">
    <property type="entry name" value="LptA"/>
</dbReference>
<dbReference type="PANTHER" id="PTHR36504">
    <property type="entry name" value="LIPOPOLYSACCHARIDE EXPORT SYSTEM PROTEIN LPTA"/>
    <property type="match status" value="1"/>
</dbReference>
<evidence type="ECO:0000313" key="7">
    <source>
        <dbReference type="EMBL" id="MBN7824055.1"/>
    </source>
</evidence>
<feature type="region of interest" description="Disordered" evidence="5">
    <location>
        <begin position="151"/>
        <end position="183"/>
    </location>
</feature>
<evidence type="ECO:0000256" key="3">
    <source>
        <dbReference type="ARBA" id="ARBA00022764"/>
    </source>
</evidence>
<evidence type="ECO:0000259" key="6">
    <source>
        <dbReference type="Pfam" id="PF03968"/>
    </source>
</evidence>
<dbReference type="EMBL" id="JAFKCV010000001">
    <property type="protein sequence ID" value="MBN7824055.1"/>
    <property type="molecule type" value="Genomic_DNA"/>
</dbReference>
<dbReference type="GO" id="GO:0030288">
    <property type="term" value="C:outer membrane-bounded periplasmic space"/>
    <property type="evidence" value="ECO:0007669"/>
    <property type="project" value="TreeGrafter"/>
</dbReference>
<dbReference type="Pfam" id="PF03968">
    <property type="entry name" value="LptD_N"/>
    <property type="match status" value="1"/>
</dbReference>
<evidence type="ECO:0000256" key="5">
    <source>
        <dbReference type="SAM" id="MobiDB-lite"/>
    </source>
</evidence>
<evidence type="ECO:0000256" key="4">
    <source>
        <dbReference type="HAMAP-Rule" id="MF_01914"/>
    </source>
</evidence>
<sequence length="183" mass="20198" precursor="true">MLRHSMARIFNPATLLAGLLLSTSAVAINKDFEQPIKIASKYQSADGINKLSIFRENVRISQGSMSINADELQVDAGQGEGREVFIAMGQPASYEQTMEDGSRIRAEANHIEYRVNERTLTLSGDAQLQQNNSKVSGESILFNMEKEQLIAQGSDDGEGRVVTIFQPEPKKGPSEDKKQEKKP</sequence>
<comment type="similarity">
    <text evidence="4">Belongs to the LptA family.</text>
</comment>
<feature type="chain" id="PRO_5038188178" description="Lipopolysaccharide export system protein LptA" evidence="4">
    <location>
        <begin position="28"/>
        <end position="183"/>
    </location>
</feature>
<dbReference type="PANTHER" id="PTHR36504:SF1">
    <property type="entry name" value="LIPOPOLYSACCHARIDE EXPORT SYSTEM PROTEIN LPTA"/>
    <property type="match status" value="1"/>
</dbReference>
<proteinExistence type="inferred from homology"/>
<comment type="caution">
    <text evidence="7">The sequence shown here is derived from an EMBL/GenBank/DDBJ whole genome shotgun (WGS) entry which is preliminary data.</text>
</comment>
<comment type="function">
    <text evidence="4">Involved in the assembly of lipopolysaccharide (LPS). Required for the translocation of LPS from the inner membrane to the outer membrane. May form a bridge between the inner membrane and the outer membrane, via interactions with LptC and LptD, thereby facilitating LPS transfer across the periplasm.</text>
</comment>
<dbReference type="InterPro" id="IPR052037">
    <property type="entry name" value="LPS_export_LptA"/>
</dbReference>
<dbReference type="InterPro" id="IPR005653">
    <property type="entry name" value="OstA-like_N"/>
</dbReference>
<comment type="subcellular location">
    <subcellularLocation>
        <location evidence="4">Periplasm</location>
    </subcellularLocation>
</comment>
<evidence type="ECO:0000256" key="2">
    <source>
        <dbReference type="ARBA" id="ARBA00022729"/>
    </source>
</evidence>
<dbReference type="GO" id="GO:0015920">
    <property type="term" value="P:lipopolysaccharide transport"/>
    <property type="evidence" value="ECO:0007669"/>
    <property type="project" value="UniProtKB-UniRule"/>
</dbReference>
<feature type="compositionally biased region" description="Basic and acidic residues" evidence="5">
    <location>
        <begin position="168"/>
        <end position="183"/>
    </location>
</feature>
<evidence type="ECO:0000256" key="1">
    <source>
        <dbReference type="ARBA" id="ARBA00022448"/>
    </source>
</evidence>
<dbReference type="GO" id="GO:0009279">
    <property type="term" value="C:cell outer membrane"/>
    <property type="evidence" value="ECO:0007669"/>
    <property type="project" value="TreeGrafter"/>
</dbReference>
<dbReference type="Gene3D" id="2.60.450.10">
    <property type="entry name" value="Lipopolysaccharide (LPS) transport protein A like domain"/>
    <property type="match status" value="1"/>
</dbReference>
<gene>
    <name evidence="4 7" type="primary">lptA</name>
    <name evidence="7" type="ORF">J0A66_02340</name>
</gene>